<dbReference type="RefSeq" id="WP_380718370.1">
    <property type="nucleotide sequence ID" value="NZ_JBHTLK010000001.1"/>
</dbReference>
<dbReference type="EMBL" id="JBHTLK010000001">
    <property type="protein sequence ID" value="MFD1145550.1"/>
    <property type="molecule type" value="Genomic_DNA"/>
</dbReference>
<sequence length="250" mass="27012">MLKRLRIPPAPERDSDTSWRRFLRAQAANLLACDFFHVDCALTLKRVYVFFDTGEFGDDRFLPPRELDLRRTPAPDPGGLPVVRTRHLRRYAVAVFDDKGRISDRTLFAVLGWSAGTQVDIAVHDGGALVVRHDRRGGHVLTGRVKIAVPAGLRRWCGFGKREQVLLVAVPSLSALVVHGLEKLDRALPDVRRVVADARRPGERPPVASSAAASSAAAASSESSPVAQSVSDRARPGRGGVCAAGGGDDD</sequence>
<protein>
    <submittedName>
        <fullName evidence="2">Uncharacterized protein</fullName>
    </submittedName>
</protein>
<reference evidence="3" key="1">
    <citation type="journal article" date="2019" name="Int. J. Syst. Evol. Microbiol.">
        <title>The Global Catalogue of Microorganisms (GCM) 10K type strain sequencing project: providing services to taxonomists for standard genome sequencing and annotation.</title>
        <authorList>
            <consortium name="The Broad Institute Genomics Platform"/>
            <consortium name="The Broad Institute Genome Sequencing Center for Infectious Disease"/>
            <person name="Wu L."/>
            <person name="Ma J."/>
        </authorList>
    </citation>
    <scope>NUCLEOTIDE SEQUENCE [LARGE SCALE GENOMIC DNA]</scope>
    <source>
        <strain evidence="3">CCUG 60214</strain>
    </source>
</reference>
<proteinExistence type="predicted"/>
<feature type="region of interest" description="Disordered" evidence="1">
    <location>
        <begin position="199"/>
        <end position="250"/>
    </location>
</feature>
<comment type="caution">
    <text evidence="2">The sequence shown here is derived from an EMBL/GenBank/DDBJ whole genome shotgun (WGS) entry which is preliminary data.</text>
</comment>
<name>A0ABW3QP03_9PSEU</name>
<evidence type="ECO:0000313" key="2">
    <source>
        <dbReference type="EMBL" id="MFD1145550.1"/>
    </source>
</evidence>
<organism evidence="2 3">
    <name type="scientific">Saccharothrix hoggarensis</name>
    <dbReference type="NCBI Taxonomy" id="913853"/>
    <lineage>
        <taxon>Bacteria</taxon>
        <taxon>Bacillati</taxon>
        <taxon>Actinomycetota</taxon>
        <taxon>Actinomycetes</taxon>
        <taxon>Pseudonocardiales</taxon>
        <taxon>Pseudonocardiaceae</taxon>
        <taxon>Saccharothrix</taxon>
    </lineage>
</organism>
<evidence type="ECO:0000256" key="1">
    <source>
        <dbReference type="SAM" id="MobiDB-lite"/>
    </source>
</evidence>
<accession>A0ABW3QP03</accession>
<dbReference type="Proteomes" id="UP001597168">
    <property type="component" value="Unassembled WGS sequence"/>
</dbReference>
<feature type="compositionally biased region" description="Low complexity" evidence="1">
    <location>
        <begin position="205"/>
        <end position="231"/>
    </location>
</feature>
<gene>
    <name evidence="2" type="ORF">ACFQ3T_00260</name>
</gene>
<feature type="compositionally biased region" description="Gly residues" evidence="1">
    <location>
        <begin position="237"/>
        <end position="250"/>
    </location>
</feature>
<keyword evidence="3" id="KW-1185">Reference proteome</keyword>
<evidence type="ECO:0000313" key="3">
    <source>
        <dbReference type="Proteomes" id="UP001597168"/>
    </source>
</evidence>